<dbReference type="InterPro" id="IPR024771">
    <property type="entry name" value="SUZ"/>
</dbReference>
<sequence length="366" mass="37698">MSEALDDWEQAGEDDIQALVATLPLTKKAASSPGSASPVMPESSPSASARRTGSAFGAATRGGGGGGFTPTILRRNNSDRNSHAVVERSDQATDQKAENHDGQSLHERNRALWDKANSFEQPIISRTDNTSMRTEYVPEIKILRRPKSPVQAVKVAHTRSKPLAQREADYNAAREKIFGPSSSSSPSSGSSATNTSAAEATRTPSPSVSLPSPLTSSSARSSPVPRSGTSSPSLANQRTTSSSSSSSSSATSSFSTPSKDVKPIEFRGAPPMIRVAQRPSSSTESAGQDFMAIRQPQGPTVSSSQQFSGRGQGRRGGRGGGGGGGGGGGTGSRAEGGSIGFQKGFRGTGPRPPPSSSPLPPPPRPA</sequence>
<gene>
    <name evidence="3" type="ORF">BGZ99_009087</name>
</gene>
<feature type="compositionally biased region" description="Low complexity" evidence="1">
    <location>
        <begin position="179"/>
        <end position="191"/>
    </location>
</feature>
<accession>A0A9P6UP12</accession>
<dbReference type="Pfam" id="PF12752">
    <property type="entry name" value="SUZ"/>
    <property type="match status" value="1"/>
</dbReference>
<evidence type="ECO:0000259" key="2">
    <source>
        <dbReference type="Pfam" id="PF12752"/>
    </source>
</evidence>
<feature type="compositionally biased region" description="Low complexity" evidence="1">
    <location>
        <begin position="203"/>
        <end position="227"/>
    </location>
</feature>
<feature type="compositionally biased region" description="Low complexity" evidence="1">
    <location>
        <begin position="46"/>
        <end position="59"/>
    </location>
</feature>
<keyword evidence="4" id="KW-1185">Reference proteome</keyword>
<dbReference type="AlphaFoldDB" id="A0A9P6UP12"/>
<dbReference type="EMBL" id="JAAAIP010000746">
    <property type="protein sequence ID" value="KAG0313083.1"/>
    <property type="molecule type" value="Genomic_DNA"/>
</dbReference>
<reference evidence="3" key="1">
    <citation type="journal article" date="2020" name="Fungal Divers.">
        <title>Resolving the Mortierellaceae phylogeny through synthesis of multi-gene phylogenetics and phylogenomics.</title>
        <authorList>
            <person name="Vandepol N."/>
            <person name="Liber J."/>
            <person name="Desiro A."/>
            <person name="Na H."/>
            <person name="Kennedy M."/>
            <person name="Barry K."/>
            <person name="Grigoriev I.V."/>
            <person name="Miller A.N."/>
            <person name="O'Donnell K."/>
            <person name="Stajich J.E."/>
            <person name="Bonito G."/>
        </authorList>
    </citation>
    <scope>NUCLEOTIDE SEQUENCE</scope>
    <source>
        <strain evidence="3">REB-010B</strain>
    </source>
</reference>
<feature type="compositionally biased region" description="Basic and acidic residues" evidence="1">
    <location>
        <begin position="164"/>
        <end position="177"/>
    </location>
</feature>
<dbReference type="PANTHER" id="PTHR31796:SF2">
    <property type="entry name" value="SUZ DOMAIN-CONTAINING PROTEIN 1"/>
    <property type="match status" value="1"/>
</dbReference>
<feature type="compositionally biased region" description="Low complexity" evidence="1">
    <location>
        <begin position="29"/>
        <end position="38"/>
    </location>
</feature>
<dbReference type="Proteomes" id="UP000738325">
    <property type="component" value="Unassembled WGS sequence"/>
</dbReference>
<dbReference type="OrthoDB" id="5373615at2759"/>
<feature type="region of interest" description="Disordered" evidence="1">
    <location>
        <begin position="27"/>
        <end position="113"/>
    </location>
</feature>
<dbReference type="InterPro" id="IPR039228">
    <property type="entry name" value="SZRD1"/>
</dbReference>
<feature type="compositionally biased region" description="Gly residues" evidence="1">
    <location>
        <begin position="318"/>
        <end position="331"/>
    </location>
</feature>
<feature type="compositionally biased region" description="Basic and acidic residues" evidence="1">
    <location>
        <begin position="76"/>
        <end position="113"/>
    </location>
</feature>
<feature type="compositionally biased region" description="Pro residues" evidence="1">
    <location>
        <begin position="350"/>
        <end position="366"/>
    </location>
</feature>
<proteinExistence type="predicted"/>
<feature type="compositionally biased region" description="Polar residues" evidence="1">
    <location>
        <begin position="228"/>
        <end position="238"/>
    </location>
</feature>
<evidence type="ECO:0000313" key="4">
    <source>
        <dbReference type="Proteomes" id="UP000738325"/>
    </source>
</evidence>
<organism evidence="3 4">
    <name type="scientific">Dissophora globulifera</name>
    <dbReference type="NCBI Taxonomy" id="979702"/>
    <lineage>
        <taxon>Eukaryota</taxon>
        <taxon>Fungi</taxon>
        <taxon>Fungi incertae sedis</taxon>
        <taxon>Mucoromycota</taxon>
        <taxon>Mortierellomycotina</taxon>
        <taxon>Mortierellomycetes</taxon>
        <taxon>Mortierellales</taxon>
        <taxon>Mortierellaceae</taxon>
        <taxon>Dissophora</taxon>
    </lineage>
</organism>
<comment type="caution">
    <text evidence="3">The sequence shown here is derived from an EMBL/GenBank/DDBJ whole genome shotgun (WGS) entry which is preliminary data.</text>
</comment>
<feature type="region of interest" description="Disordered" evidence="1">
    <location>
        <begin position="145"/>
        <end position="366"/>
    </location>
</feature>
<name>A0A9P6UP12_9FUNG</name>
<evidence type="ECO:0000313" key="3">
    <source>
        <dbReference type="EMBL" id="KAG0313083.1"/>
    </source>
</evidence>
<dbReference type="PANTHER" id="PTHR31796">
    <property type="entry name" value="SUZ DOMAIN-CONTAINING PROTEIN 1"/>
    <property type="match status" value="1"/>
</dbReference>
<evidence type="ECO:0000256" key="1">
    <source>
        <dbReference type="SAM" id="MobiDB-lite"/>
    </source>
</evidence>
<feature type="domain" description="SUZ" evidence="2">
    <location>
        <begin position="137"/>
        <end position="181"/>
    </location>
</feature>
<protein>
    <recommendedName>
        <fullName evidence="2">SUZ domain-containing protein</fullName>
    </recommendedName>
</protein>
<feature type="compositionally biased region" description="Low complexity" evidence="1">
    <location>
        <begin position="239"/>
        <end position="258"/>
    </location>
</feature>